<comment type="caution">
    <text evidence="1">The sequence shown here is derived from an EMBL/GenBank/DDBJ whole genome shotgun (WGS) entry which is preliminary data.</text>
</comment>
<dbReference type="OrthoDB" id="432970at2759"/>
<dbReference type="Proteomes" id="UP000717328">
    <property type="component" value="Unassembled WGS sequence"/>
</dbReference>
<proteinExistence type="predicted"/>
<reference evidence="1" key="1">
    <citation type="submission" date="2021-02" db="EMBL/GenBank/DDBJ databases">
        <authorList>
            <person name="Nieuwenhuis M."/>
            <person name="Van De Peppel L.J.J."/>
        </authorList>
    </citation>
    <scope>NUCLEOTIDE SEQUENCE</scope>
    <source>
        <strain evidence="1">D49</strain>
    </source>
</reference>
<gene>
    <name evidence="1" type="ORF">H0H81_007016</name>
</gene>
<protein>
    <submittedName>
        <fullName evidence="1">Uncharacterized protein</fullName>
    </submittedName>
</protein>
<organism evidence="1 2">
    <name type="scientific">Sphagnurus paluster</name>
    <dbReference type="NCBI Taxonomy" id="117069"/>
    <lineage>
        <taxon>Eukaryota</taxon>
        <taxon>Fungi</taxon>
        <taxon>Dikarya</taxon>
        <taxon>Basidiomycota</taxon>
        <taxon>Agaricomycotina</taxon>
        <taxon>Agaricomycetes</taxon>
        <taxon>Agaricomycetidae</taxon>
        <taxon>Agaricales</taxon>
        <taxon>Tricholomatineae</taxon>
        <taxon>Lyophyllaceae</taxon>
        <taxon>Sphagnurus</taxon>
    </lineage>
</organism>
<reference evidence="1" key="2">
    <citation type="submission" date="2021-10" db="EMBL/GenBank/DDBJ databases">
        <title>Phylogenomics reveals ancestral predisposition of the termite-cultivated fungus Termitomyces towards a domesticated lifestyle.</title>
        <authorList>
            <person name="Auxier B."/>
            <person name="Grum-Grzhimaylo A."/>
            <person name="Cardenas M.E."/>
            <person name="Lodge J.D."/>
            <person name="Laessoe T."/>
            <person name="Pedersen O."/>
            <person name="Smith M.E."/>
            <person name="Kuyper T.W."/>
            <person name="Franco-Molano E.A."/>
            <person name="Baroni T.J."/>
            <person name="Aanen D.K."/>
        </authorList>
    </citation>
    <scope>NUCLEOTIDE SEQUENCE</scope>
    <source>
        <strain evidence="1">D49</strain>
    </source>
</reference>
<sequence>MPFSAKSVKKFNALARHPKAPSGMVPNQWHFDLRYIPLEPTPSHLLFIVQIESSFVYSERLPLDVHTQSTGIDFFPGRGPKLRLKDVPPPHAPWKLTTEDPTLADAVGKEFKRLGVRDELCTISVVKGRPLEIAQEAFSRIWNSIKAAIAITGLAAAALTCPSAIMFENIKLDKWGGKDGDDDSDKALAYTQRLMTTRPLSKNPQGYAAVGQDMIKEMQANLMIIESKLYGVVCQEADEGNGESAIDLALRLQFGINCTPSRRLFRTYLVKAIASTSSSPATKSQAHALLIDWQVRA</sequence>
<evidence type="ECO:0000313" key="1">
    <source>
        <dbReference type="EMBL" id="KAG5639072.1"/>
    </source>
</evidence>
<name>A0A9P7G224_9AGAR</name>
<evidence type="ECO:0000313" key="2">
    <source>
        <dbReference type="Proteomes" id="UP000717328"/>
    </source>
</evidence>
<dbReference type="EMBL" id="JABCKI010005732">
    <property type="protein sequence ID" value="KAG5639072.1"/>
    <property type="molecule type" value="Genomic_DNA"/>
</dbReference>
<dbReference type="AlphaFoldDB" id="A0A9P7G224"/>
<accession>A0A9P7G224</accession>
<keyword evidence="2" id="KW-1185">Reference proteome</keyword>